<evidence type="ECO:0000313" key="3">
    <source>
        <dbReference type="Proteomes" id="UP000199158"/>
    </source>
</evidence>
<name>A0A1H7YJV3_9FIRM</name>
<keyword evidence="1" id="KW-0472">Membrane</keyword>
<keyword evidence="3" id="KW-1185">Reference proteome</keyword>
<feature type="transmembrane region" description="Helical" evidence="1">
    <location>
        <begin position="103"/>
        <end position="120"/>
    </location>
</feature>
<keyword evidence="1" id="KW-0812">Transmembrane</keyword>
<accession>A0A1H7YJV3</accession>
<dbReference type="EMBL" id="FOCG01000001">
    <property type="protein sequence ID" value="SEM46221.1"/>
    <property type="molecule type" value="Genomic_DNA"/>
</dbReference>
<protein>
    <recommendedName>
        <fullName evidence="4">DUF3592 domain-containing protein</fullName>
    </recommendedName>
</protein>
<sequence length="121" mass="14551">MVLFILSTVYDWMIHKEIYINGLRGKGIVTSCEAHYGRRIIPRYYPVVTFYIYDKIYVLKLIGSFYEPPAKVDSEIEIIYFDKYPEKLITINANFKFIYIRRLVLFSIALIFDFVYKFVYL</sequence>
<proteinExistence type="predicted"/>
<dbReference type="Proteomes" id="UP000199158">
    <property type="component" value="Unassembled WGS sequence"/>
</dbReference>
<keyword evidence="1" id="KW-1133">Transmembrane helix</keyword>
<evidence type="ECO:0000313" key="2">
    <source>
        <dbReference type="EMBL" id="SEM46221.1"/>
    </source>
</evidence>
<gene>
    <name evidence="2" type="ORF">SAMN05216180_0079</name>
</gene>
<reference evidence="2 3" key="1">
    <citation type="submission" date="2016-10" db="EMBL/GenBank/DDBJ databases">
        <authorList>
            <person name="de Groot N.N."/>
        </authorList>
    </citation>
    <scope>NUCLEOTIDE SEQUENCE [LARGE SCALE GENOMIC DNA]</scope>
    <source>
        <strain evidence="2 3">CGMCC 1.5070</strain>
    </source>
</reference>
<dbReference type="STRING" id="474960.SAMN05216180_0079"/>
<dbReference type="AlphaFoldDB" id="A0A1H7YJV3"/>
<evidence type="ECO:0000256" key="1">
    <source>
        <dbReference type="SAM" id="Phobius"/>
    </source>
</evidence>
<evidence type="ECO:0008006" key="4">
    <source>
        <dbReference type="Google" id="ProtNLM"/>
    </source>
</evidence>
<organism evidence="2 3">
    <name type="scientific">Hydrogenoanaerobacterium saccharovorans</name>
    <dbReference type="NCBI Taxonomy" id="474960"/>
    <lineage>
        <taxon>Bacteria</taxon>
        <taxon>Bacillati</taxon>
        <taxon>Bacillota</taxon>
        <taxon>Clostridia</taxon>
        <taxon>Eubacteriales</taxon>
        <taxon>Oscillospiraceae</taxon>
        <taxon>Hydrogenoanaerobacterium</taxon>
    </lineage>
</organism>